<feature type="transmembrane region" description="Helical" evidence="2">
    <location>
        <begin position="324"/>
        <end position="341"/>
    </location>
</feature>
<dbReference type="InterPro" id="IPR025403">
    <property type="entry name" value="TgpA-like_C"/>
</dbReference>
<feature type="transmembrane region" description="Helical" evidence="2">
    <location>
        <begin position="50"/>
        <end position="70"/>
    </location>
</feature>
<accession>A0ABQ2CYP7</accession>
<feature type="transmembrane region" description="Helical" evidence="2">
    <location>
        <begin position="255"/>
        <end position="274"/>
    </location>
</feature>
<feature type="transmembrane region" description="Helical" evidence="2">
    <location>
        <begin position="222"/>
        <end position="243"/>
    </location>
</feature>
<feature type="domain" description="Protein-glutamine gamma-glutamyltransferase-like C-terminal" evidence="3">
    <location>
        <begin position="374"/>
        <end position="441"/>
    </location>
</feature>
<name>A0ABQ2CYP7_9DEIO</name>
<protein>
    <recommendedName>
        <fullName evidence="3">Protein-glutamine gamma-glutamyltransferase-like C-terminal domain-containing protein</fullName>
    </recommendedName>
</protein>
<evidence type="ECO:0000313" key="5">
    <source>
        <dbReference type="Proteomes" id="UP000632222"/>
    </source>
</evidence>
<dbReference type="Pfam" id="PF13559">
    <property type="entry name" value="DUF4129"/>
    <property type="match status" value="1"/>
</dbReference>
<keyword evidence="2" id="KW-1133">Transmembrane helix</keyword>
<feature type="compositionally biased region" description="Basic and acidic residues" evidence="1">
    <location>
        <begin position="294"/>
        <end position="303"/>
    </location>
</feature>
<feature type="transmembrane region" description="Helical" evidence="2">
    <location>
        <begin position="109"/>
        <end position="129"/>
    </location>
</feature>
<keyword evidence="2" id="KW-0812">Transmembrane</keyword>
<evidence type="ECO:0000259" key="3">
    <source>
        <dbReference type="Pfam" id="PF13559"/>
    </source>
</evidence>
<evidence type="ECO:0000313" key="4">
    <source>
        <dbReference type="EMBL" id="GGJ34034.1"/>
    </source>
</evidence>
<feature type="transmembrane region" description="Helical" evidence="2">
    <location>
        <begin position="77"/>
        <end position="97"/>
    </location>
</feature>
<dbReference type="RefSeq" id="WP_189002578.1">
    <property type="nucleotide sequence ID" value="NZ_BMOD01000006.1"/>
</dbReference>
<keyword evidence="2" id="KW-0472">Membrane</keyword>
<sequence length="453" mass="50082">MQNTQRWNLSWTHLAVLVPLVGAGWLEPWWLPWMLVLVGLFLQRFHPEHLHLYGSLPVVAALLPAALLYPDPLRMSGAFLVAAFSGWLLVRLSHNILQGSLPSLVGLALLWAAFPSMMGTVGLFCAALARSEKNTMNSRPGRIPLLMAGVLIMLIPLTTLLPAPPTRWLAQQLNFRIWQPESLNQPAEPSGVEASEAPAGPDAQNAPASRNTMPRITGLWGVQQLVLFSFLLLFTVGLLLMGNVSSKRHRSLSDLLLMLALLSVLAAAVVYSQLYNRKSASGEGAVVEDRFRPPEHLQPEPKELAAPPEPADLPAKPEQNNAGFPWWPFLIPVGLAGWILWKARSGRQSARQEPAQHRAHLLPAQVTLQGVRKLYHDFLDLMATQGLGRLPSNTPKEYAVQIGVQHPEMRGWVEAITAAYLPVRYGDLPDQNSFEQAHTALMHLQKHFQKGTP</sequence>
<gene>
    <name evidence="4" type="ORF">GCM10008938_20290</name>
</gene>
<proteinExistence type="predicted"/>
<feature type="region of interest" description="Disordered" evidence="1">
    <location>
        <begin position="184"/>
        <end position="210"/>
    </location>
</feature>
<feature type="region of interest" description="Disordered" evidence="1">
    <location>
        <begin position="294"/>
        <end position="317"/>
    </location>
</feature>
<dbReference type="Proteomes" id="UP000632222">
    <property type="component" value="Unassembled WGS sequence"/>
</dbReference>
<evidence type="ECO:0000256" key="1">
    <source>
        <dbReference type="SAM" id="MobiDB-lite"/>
    </source>
</evidence>
<organism evidence="4 5">
    <name type="scientific">Deinococcus roseus</name>
    <dbReference type="NCBI Taxonomy" id="392414"/>
    <lineage>
        <taxon>Bacteria</taxon>
        <taxon>Thermotogati</taxon>
        <taxon>Deinococcota</taxon>
        <taxon>Deinococci</taxon>
        <taxon>Deinococcales</taxon>
        <taxon>Deinococcaceae</taxon>
        <taxon>Deinococcus</taxon>
    </lineage>
</organism>
<feature type="transmembrane region" description="Helical" evidence="2">
    <location>
        <begin position="12"/>
        <end position="30"/>
    </location>
</feature>
<keyword evidence="5" id="KW-1185">Reference proteome</keyword>
<reference evidence="5" key="1">
    <citation type="journal article" date="2019" name="Int. J. Syst. Evol. Microbiol.">
        <title>The Global Catalogue of Microorganisms (GCM) 10K type strain sequencing project: providing services to taxonomists for standard genome sequencing and annotation.</title>
        <authorList>
            <consortium name="The Broad Institute Genomics Platform"/>
            <consortium name="The Broad Institute Genome Sequencing Center for Infectious Disease"/>
            <person name="Wu L."/>
            <person name="Ma J."/>
        </authorList>
    </citation>
    <scope>NUCLEOTIDE SEQUENCE [LARGE SCALE GENOMIC DNA]</scope>
    <source>
        <strain evidence="5">JCM 14370</strain>
    </source>
</reference>
<evidence type="ECO:0000256" key="2">
    <source>
        <dbReference type="SAM" id="Phobius"/>
    </source>
</evidence>
<dbReference type="EMBL" id="BMOD01000006">
    <property type="protein sequence ID" value="GGJ34034.1"/>
    <property type="molecule type" value="Genomic_DNA"/>
</dbReference>
<feature type="transmembrane region" description="Helical" evidence="2">
    <location>
        <begin position="141"/>
        <end position="161"/>
    </location>
</feature>
<comment type="caution">
    <text evidence="4">The sequence shown here is derived from an EMBL/GenBank/DDBJ whole genome shotgun (WGS) entry which is preliminary data.</text>
</comment>